<dbReference type="EMBL" id="BLXT01005898">
    <property type="protein sequence ID" value="GFO27270.1"/>
    <property type="molecule type" value="Genomic_DNA"/>
</dbReference>
<dbReference type="AlphaFoldDB" id="A0AAV4C758"/>
<accession>A0AAV4C758</accession>
<keyword evidence="2" id="KW-1185">Reference proteome</keyword>
<gene>
    <name evidence="1" type="ORF">PoB_005377500</name>
</gene>
<dbReference type="Proteomes" id="UP000735302">
    <property type="component" value="Unassembled WGS sequence"/>
</dbReference>
<name>A0AAV4C758_9GAST</name>
<evidence type="ECO:0000313" key="1">
    <source>
        <dbReference type="EMBL" id="GFO27270.1"/>
    </source>
</evidence>
<reference evidence="1 2" key="1">
    <citation type="journal article" date="2021" name="Elife">
        <title>Chloroplast acquisition without the gene transfer in kleptoplastic sea slugs, Plakobranchus ocellatus.</title>
        <authorList>
            <person name="Maeda T."/>
            <person name="Takahashi S."/>
            <person name="Yoshida T."/>
            <person name="Shimamura S."/>
            <person name="Takaki Y."/>
            <person name="Nagai Y."/>
            <person name="Toyoda A."/>
            <person name="Suzuki Y."/>
            <person name="Arimoto A."/>
            <person name="Ishii H."/>
            <person name="Satoh N."/>
            <person name="Nishiyama T."/>
            <person name="Hasebe M."/>
            <person name="Maruyama T."/>
            <person name="Minagawa J."/>
            <person name="Obokata J."/>
            <person name="Shigenobu S."/>
        </authorList>
    </citation>
    <scope>NUCLEOTIDE SEQUENCE [LARGE SCALE GENOMIC DNA]</scope>
</reference>
<protein>
    <submittedName>
        <fullName evidence="1">Uncharacterized protein</fullName>
    </submittedName>
</protein>
<evidence type="ECO:0000313" key="2">
    <source>
        <dbReference type="Proteomes" id="UP000735302"/>
    </source>
</evidence>
<sequence>MISCFQALRQAKAPLVGHESTTKACMRAYSHRDVWNVVATPKLLRVVIRFKLDHQVTTTEFGDLDGLVAQDRPEFLTSFRPPLQIFWS</sequence>
<proteinExistence type="predicted"/>
<organism evidence="1 2">
    <name type="scientific">Plakobranchus ocellatus</name>
    <dbReference type="NCBI Taxonomy" id="259542"/>
    <lineage>
        <taxon>Eukaryota</taxon>
        <taxon>Metazoa</taxon>
        <taxon>Spiralia</taxon>
        <taxon>Lophotrochozoa</taxon>
        <taxon>Mollusca</taxon>
        <taxon>Gastropoda</taxon>
        <taxon>Heterobranchia</taxon>
        <taxon>Euthyneura</taxon>
        <taxon>Panpulmonata</taxon>
        <taxon>Sacoglossa</taxon>
        <taxon>Placobranchoidea</taxon>
        <taxon>Plakobranchidae</taxon>
        <taxon>Plakobranchus</taxon>
    </lineage>
</organism>
<comment type="caution">
    <text evidence="1">The sequence shown here is derived from an EMBL/GenBank/DDBJ whole genome shotgun (WGS) entry which is preliminary data.</text>
</comment>